<evidence type="ECO:0000256" key="6">
    <source>
        <dbReference type="ARBA" id="ARBA00022538"/>
    </source>
</evidence>
<keyword evidence="8 12" id="KW-0630">Potassium</keyword>
<feature type="transmembrane region" description="Helical" evidence="13">
    <location>
        <begin position="72"/>
        <end position="93"/>
    </location>
</feature>
<sequence>MNLNRKAFVRALGVLMMVMGATMLLPLAVSILYGEGKVALAFAGTIIPVSAFGFLLYYVVVPGHTSLTARDGYLTVSICWILASFISAIPFVLSGAVSNIFDAFFECSSSLTTTGATSIADVESLPHGILFWRAFTNWLGGMGILIFAAAVLPSLGIGANILAATEAPGPTMDKITPKISDTAKNLYKIYTIFTVSEIILLMAAGMDLFDASTHTFGSVGTGGFSNYNNSIAHFNSMPIEMIITAYMLLSGVNLNLYFYSFKRRGGIRNLLADEEFKWYIIIIATVSGLISLNLWLTHTYENWGQSFRFSIFQTVSILTTTGSVSANYDLWPTFSKMLIFTLMFIGGCSASTAGGLKVIRFLVVFKLIKRSIQVRLHPNAIISIKINDKNLSIDTVSEITSLMFLHILVVTGATLLISINGYDMVTNLSAVLTCIGNIGPGFNLVGPALNFSIFSNTDKLLLSFVMLAGRLELYAFIVLFLPRFWQQNK</sequence>
<keyword evidence="6" id="KW-0633">Potassium transport</keyword>
<dbReference type="Proteomes" id="UP000466848">
    <property type="component" value="Chromosome"/>
</dbReference>
<dbReference type="GO" id="GO:0005886">
    <property type="term" value="C:plasma membrane"/>
    <property type="evidence" value="ECO:0007669"/>
    <property type="project" value="UniProtKB-SubCell"/>
</dbReference>
<dbReference type="PANTHER" id="PTHR32024">
    <property type="entry name" value="TRK SYSTEM POTASSIUM UPTAKE PROTEIN TRKG-RELATED"/>
    <property type="match status" value="1"/>
</dbReference>
<organism evidence="14 15">
    <name type="scientific">Aminipila butyrica</name>
    <dbReference type="NCBI Taxonomy" id="433296"/>
    <lineage>
        <taxon>Bacteria</taxon>
        <taxon>Bacillati</taxon>
        <taxon>Bacillota</taxon>
        <taxon>Clostridia</taxon>
        <taxon>Peptostreptococcales</taxon>
        <taxon>Anaerovoracaceae</taxon>
        <taxon>Aminipila</taxon>
    </lineage>
</organism>
<evidence type="ECO:0000256" key="7">
    <source>
        <dbReference type="ARBA" id="ARBA00022692"/>
    </source>
</evidence>
<evidence type="ECO:0000313" key="15">
    <source>
        <dbReference type="Proteomes" id="UP000466848"/>
    </source>
</evidence>
<reference evidence="14 15" key="1">
    <citation type="submission" date="2020-02" db="EMBL/GenBank/DDBJ databases">
        <authorList>
            <person name="Kim Y.B."/>
            <person name="Roh S.W."/>
        </authorList>
    </citation>
    <scope>NUCLEOTIDE SEQUENCE [LARGE SCALE GENOMIC DNA]</scope>
    <source>
        <strain evidence="14 15">DSM 103574</strain>
    </source>
</reference>
<evidence type="ECO:0000256" key="8">
    <source>
        <dbReference type="ARBA" id="ARBA00022958"/>
    </source>
</evidence>
<dbReference type="GO" id="GO:0015379">
    <property type="term" value="F:potassium:chloride symporter activity"/>
    <property type="evidence" value="ECO:0007669"/>
    <property type="project" value="InterPro"/>
</dbReference>
<dbReference type="RefSeq" id="WP_163067217.1">
    <property type="nucleotide sequence ID" value="NZ_CP048649.1"/>
</dbReference>
<accession>A0A858BWM8</accession>
<feature type="binding site" evidence="12">
    <location>
        <position position="222"/>
    </location>
    <ligand>
        <name>K(+)</name>
        <dbReference type="ChEBI" id="CHEBI:29103"/>
    </ligand>
</feature>
<feature type="transmembrane region" description="Helical" evidence="13">
    <location>
        <begin position="460"/>
        <end position="481"/>
    </location>
</feature>
<evidence type="ECO:0000256" key="11">
    <source>
        <dbReference type="ARBA" id="ARBA00023136"/>
    </source>
</evidence>
<evidence type="ECO:0000313" key="14">
    <source>
        <dbReference type="EMBL" id="QIB69977.1"/>
    </source>
</evidence>
<keyword evidence="5" id="KW-0997">Cell inner membrane</keyword>
<evidence type="ECO:0000256" key="10">
    <source>
        <dbReference type="ARBA" id="ARBA00023065"/>
    </source>
</evidence>
<comment type="similarity">
    <text evidence="2">Belongs to the TrkH potassium transport family.</text>
</comment>
<comment type="subcellular location">
    <subcellularLocation>
        <location evidence="1">Cell inner membrane</location>
        <topology evidence="1">Multi-pass membrane protein</topology>
    </subcellularLocation>
</comment>
<dbReference type="PIRSF" id="PIRSF006247">
    <property type="entry name" value="TrkH"/>
    <property type="match status" value="1"/>
</dbReference>
<dbReference type="PANTHER" id="PTHR32024:SF2">
    <property type="entry name" value="TRK SYSTEM POTASSIUM UPTAKE PROTEIN TRKG-RELATED"/>
    <property type="match status" value="1"/>
</dbReference>
<feature type="binding site" evidence="12">
    <location>
        <position position="114"/>
    </location>
    <ligand>
        <name>K(+)</name>
        <dbReference type="ChEBI" id="CHEBI:29103"/>
    </ligand>
</feature>
<evidence type="ECO:0000256" key="1">
    <source>
        <dbReference type="ARBA" id="ARBA00004429"/>
    </source>
</evidence>
<feature type="transmembrane region" description="Helical" evidence="13">
    <location>
        <begin position="39"/>
        <end position="60"/>
    </location>
</feature>
<dbReference type="InterPro" id="IPR003445">
    <property type="entry name" value="Cat_transpt"/>
</dbReference>
<evidence type="ECO:0000256" key="2">
    <source>
        <dbReference type="ARBA" id="ARBA00009137"/>
    </source>
</evidence>
<feature type="transmembrane region" description="Helical" evidence="13">
    <location>
        <begin position="237"/>
        <end position="258"/>
    </location>
</feature>
<dbReference type="InterPro" id="IPR004772">
    <property type="entry name" value="TrkH"/>
</dbReference>
<keyword evidence="9 13" id="KW-1133">Transmembrane helix</keyword>
<feature type="binding site" evidence="12">
    <location>
        <position position="437"/>
    </location>
    <ligand>
        <name>K(+)</name>
        <dbReference type="ChEBI" id="CHEBI:29103"/>
    </ligand>
</feature>
<evidence type="ECO:0000256" key="13">
    <source>
        <dbReference type="SAM" id="Phobius"/>
    </source>
</evidence>
<feature type="transmembrane region" description="Helical" evidence="13">
    <location>
        <begin position="138"/>
        <end position="165"/>
    </location>
</feature>
<dbReference type="GO" id="GO:0046872">
    <property type="term" value="F:metal ion binding"/>
    <property type="evidence" value="ECO:0007669"/>
    <property type="project" value="UniProtKB-KW"/>
</dbReference>
<dbReference type="EMBL" id="CP048649">
    <property type="protein sequence ID" value="QIB69977.1"/>
    <property type="molecule type" value="Genomic_DNA"/>
</dbReference>
<name>A0A858BWM8_9FIRM</name>
<keyword evidence="4" id="KW-1003">Cell membrane</keyword>
<evidence type="ECO:0000256" key="4">
    <source>
        <dbReference type="ARBA" id="ARBA00022475"/>
    </source>
</evidence>
<proteinExistence type="inferred from homology"/>
<feature type="binding site" evidence="12">
    <location>
        <position position="320"/>
    </location>
    <ligand>
        <name>K(+)</name>
        <dbReference type="ChEBI" id="CHEBI:29103"/>
    </ligand>
</feature>
<dbReference type="AlphaFoldDB" id="A0A858BWM8"/>
<keyword evidence="3" id="KW-0813">Transport</keyword>
<dbReference type="Pfam" id="PF02386">
    <property type="entry name" value="TrkH"/>
    <property type="match status" value="1"/>
</dbReference>
<feature type="transmembrane region" description="Helical" evidence="13">
    <location>
        <begin position="337"/>
        <end position="363"/>
    </location>
</feature>
<feature type="binding site" evidence="12">
    <location>
        <position position="321"/>
    </location>
    <ligand>
        <name>K(+)</name>
        <dbReference type="ChEBI" id="CHEBI:29103"/>
    </ligand>
</feature>
<protein>
    <submittedName>
        <fullName evidence="14">TrkH family potassium uptake protein</fullName>
    </submittedName>
</protein>
<feature type="binding site" evidence="12">
    <location>
        <position position="113"/>
    </location>
    <ligand>
        <name>K(+)</name>
        <dbReference type="ChEBI" id="CHEBI:29103"/>
    </ligand>
</feature>
<feature type="transmembrane region" description="Helical" evidence="13">
    <location>
        <begin position="278"/>
        <end position="296"/>
    </location>
</feature>
<gene>
    <name evidence="14" type="ORF">Ami103574_12010</name>
</gene>
<evidence type="ECO:0000256" key="12">
    <source>
        <dbReference type="PIRSR" id="PIRSR006247-1"/>
    </source>
</evidence>
<feature type="transmembrane region" description="Helical" evidence="13">
    <location>
        <begin position="399"/>
        <end position="419"/>
    </location>
</feature>
<keyword evidence="10" id="KW-0406">Ion transport</keyword>
<keyword evidence="15" id="KW-1185">Reference proteome</keyword>
<keyword evidence="11 13" id="KW-0472">Membrane</keyword>
<feature type="transmembrane region" description="Helical" evidence="13">
    <location>
        <begin position="186"/>
        <end position="206"/>
    </location>
</feature>
<evidence type="ECO:0000256" key="5">
    <source>
        <dbReference type="ARBA" id="ARBA00022519"/>
    </source>
</evidence>
<keyword evidence="12" id="KW-0479">Metal-binding</keyword>
<evidence type="ECO:0000256" key="3">
    <source>
        <dbReference type="ARBA" id="ARBA00022448"/>
    </source>
</evidence>
<evidence type="ECO:0000256" key="9">
    <source>
        <dbReference type="ARBA" id="ARBA00022989"/>
    </source>
</evidence>
<feature type="transmembrane region" description="Helical" evidence="13">
    <location>
        <begin position="12"/>
        <end position="33"/>
    </location>
</feature>
<dbReference type="KEGG" id="abut:Ami103574_12010"/>
<keyword evidence="7 13" id="KW-0812">Transmembrane</keyword>